<protein>
    <submittedName>
        <fullName evidence="2">Uncharacterized protein</fullName>
    </submittedName>
</protein>
<dbReference type="Proteomes" id="UP000324222">
    <property type="component" value="Unassembled WGS sequence"/>
</dbReference>
<reference evidence="2 3" key="1">
    <citation type="submission" date="2019-05" db="EMBL/GenBank/DDBJ databases">
        <title>Another draft genome of Portunus trituberculatus and its Hox gene families provides insights of decapod evolution.</title>
        <authorList>
            <person name="Jeong J.-H."/>
            <person name="Song I."/>
            <person name="Kim S."/>
            <person name="Choi T."/>
            <person name="Kim D."/>
            <person name="Ryu S."/>
            <person name="Kim W."/>
        </authorList>
    </citation>
    <scope>NUCLEOTIDE SEQUENCE [LARGE SCALE GENOMIC DNA]</scope>
    <source>
        <tissue evidence="2">Muscle</tissue>
    </source>
</reference>
<evidence type="ECO:0000256" key="1">
    <source>
        <dbReference type="SAM" id="MobiDB-lite"/>
    </source>
</evidence>
<evidence type="ECO:0000313" key="3">
    <source>
        <dbReference type="Proteomes" id="UP000324222"/>
    </source>
</evidence>
<proteinExistence type="predicted"/>
<sequence>MPDTSTCPRINNVAWKNHDSQNDPRLFARDGTIVSKQSPYVKG</sequence>
<evidence type="ECO:0000313" key="2">
    <source>
        <dbReference type="EMBL" id="MPC52903.1"/>
    </source>
</evidence>
<dbReference type="EMBL" id="VSRR010011236">
    <property type="protein sequence ID" value="MPC52903.1"/>
    <property type="molecule type" value="Genomic_DNA"/>
</dbReference>
<name>A0A5B7G6L9_PORTR</name>
<accession>A0A5B7G6L9</accession>
<gene>
    <name evidence="2" type="ORF">E2C01_046783</name>
</gene>
<comment type="caution">
    <text evidence="2">The sequence shown here is derived from an EMBL/GenBank/DDBJ whole genome shotgun (WGS) entry which is preliminary data.</text>
</comment>
<keyword evidence="3" id="KW-1185">Reference proteome</keyword>
<organism evidence="2 3">
    <name type="scientific">Portunus trituberculatus</name>
    <name type="common">Swimming crab</name>
    <name type="synonym">Neptunus trituberculatus</name>
    <dbReference type="NCBI Taxonomy" id="210409"/>
    <lineage>
        <taxon>Eukaryota</taxon>
        <taxon>Metazoa</taxon>
        <taxon>Ecdysozoa</taxon>
        <taxon>Arthropoda</taxon>
        <taxon>Crustacea</taxon>
        <taxon>Multicrustacea</taxon>
        <taxon>Malacostraca</taxon>
        <taxon>Eumalacostraca</taxon>
        <taxon>Eucarida</taxon>
        <taxon>Decapoda</taxon>
        <taxon>Pleocyemata</taxon>
        <taxon>Brachyura</taxon>
        <taxon>Eubrachyura</taxon>
        <taxon>Portunoidea</taxon>
        <taxon>Portunidae</taxon>
        <taxon>Portuninae</taxon>
        <taxon>Portunus</taxon>
    </lineage>
</organism>
<feature type="region of interest" description="Disordered" evidence="1">
    <location>
        <begin position="1"/>
        <end position="23"/>
    </location>
</feature>
<dbReference type="AlphaFoldDB" id="A0A5B7G6L9"/>